<dbReference type="RefSeq" id="WP_132288031.1">
    <property type="nucleotide sequence ID" value="NZ_SKBM01000008.1"/>
</dbReference>
<comment type="cofactor">
    <cofactor evidence="1">
        <name>Ca(2+)</name>
        <dbReference type="ChEBI" id="CHEBI:29108"/>
    </cofactor>
</comment>
<dbReference type="Pfam" id="PF08548">
    <property type="entry name" value="Peptidase_M10_C"/>
    <property type="match status" value="1"/>
</dbReference>
<evidence type="ECO:0000313" key="8">
    <source>
        <dbReference type="Proteomes" id="UP000295023"/>
    </source>
</evidence>
<dbReference type="Pfam" id="PF00353">
    <property type="entry name" value="HemolysinCabind"/>
    <property type="match status" value="1"/>
</dbReference>
<dbReference type="CDD" id="cd04277">
    <property type="entry name" value="ZnMc_serralysin_like"/>
    <property type="match status" value="1"/>
</dbReference>
<dbReference type="SUPFAM" id="SSF55486">
    <property type="entry name" value="Metalloproteases ('zincins'), catalytic domain"/>
    <property type="match status" value="1"/>
</dbReference>
<sequence length="424" mass="44014">MSNTAALLQIAQPGGVTARWNFTEAVGTTLSAPGGLGSPATVTYSFMQALPVYETLASHPGFLPFDAALQAAARTTLAAWSAVCNISFVEVPDSGAGGVIRFGRNDMTLGGYAWMPGHGYSLNSQGIITSVTPSARAGDVWLSTMSVLDRQEPGSYGAYAMLHEIGHAIGLKHPFTGAVTLPAAENSTAHSVMAYTVPPNMGVVTVTGSPDYYNWTSGTLYPSTPMVEDIAAVQRLYGANLATNAGDTAYRWAAGERLLETIWDGSGNDAIDAGNQLLACVIDLTAGQASSIGIRATEAERRAELPAWAIDVPTPSYDGRNNLWIAEGVTIENAVGGAGADLLIGNDASNMLIGGAGDDTMRGGEGGWDSTMLPGLRSQTSLVRQASGDWVATGPGGHDLLSQIEAVWFEDGSVLLQGTDAALI</sequence>
<comment type="caution">
    <text evidence="7">The sequence shown here is derived from an EMBL/GenBank/DDBJ whole genome shotgun (WGS) entry which is preliminary data.</text>
</comment>
<reference evidence="7 8" key="1">
    <citation type="submission" date="2019-03" db="EMBL/GenBank/DDBJ databases">
        <title>Paracraurococcus aquatilis NE82 genome sequence.</title>
        <authorList>
            <person name="Zhao Y."/>
            <person name="Du Z."/>
        </authorList>
    </citation>
    <scope>NUCLEOTIDE SEQUENCE [LARGE SCALE GENOMIC DNA]</scope>
    <source>
        <strain evidence="7 8">NE82</strain>
    </source>
</reference>
<dbReference type="InterPro" id="IPR011049">
    <property type="entry name" value="Serralysin-like_metalloprot_C"/>
</dbReference>
<evidence type="ECO:0000256" key="3">
    <source>
        <dbReference type="ARBA" id="ARBA00009490"/>
    </source>
</evidence>
<dbReference type="EMBL" id="SKBM01000008">
    <property type="protein sequence ID" value="TCZ63203.1"/>
    <property type="molecule type" value="Genomic_DNA"/>
</dbReference>
<dbReference type="InterPro" id="IPR034033">
    <property type="entry name" value="Serralysin-like"/>
</dbReference>
<accession>A0A4R4DQ51</accession>
<dbReference type="InterPro" id="IPR013858">
    <property type="entry name" value="Peptidase_M10B_C"/>
</dbReference>
<dbReference type="OrthoDB" id="223957at2"/>
<gene>
    <name evidence="7" type="ORF">EXY23_10215</name>
</gene>
<evidence type="ECO:0000256" key="1">
    <source>
        <dbReference type="ARBA" id="ARBA00001913"/>
    </source>
</evidence>
<keyword evidence="4" id="KW-0964">Secreted</keyword>
<evidence type="ECO:0000256" key="5">
    <source>
        <dbReference type="ARBA" id="ARBA00022737"/>
    </source>
</evidence>
<dbReference type="Gene3D" id="2.150.10.10">
    <property type="entry name" value="Serralysin-like metalloprotease, C-terminal"/>
    <property type="match status" value="1"/>
</dbReference>
<name>A0A4R4DQ51_9PROT</name>
<keyword evidence="8" id="KW-1185">Reference proteome</keyword>
<evidence type="ECO:0000313" key="7">
    <source>
        <dbReference type="EMBL" id="TCZ63203.1"/>
    </source>
</evidence>
<evidence type="ECO:0000259" key="6">
    <source>
        <dbReference type="SMART" id="SM00235"/>
    </source>
</evidence>
<dbReference type="SUPFAM" id="SSF51120">
    <property type="entry name" value="beta-Roll"/>
    <property type="match status" value="1"/>
</dbReference>
<dbReference type="GO" id="GO:0008237">
    <property type="term" value="F:metallopeptidase activity"/>
    <property type="evidence" value="ECO:0007669"/>
    <property type="project" value="InterPro"/>
</dbReference>
<dbReference type="Gene3D" id="3.40.390.10">
    <property type="entry name" value="Collagenase (Catalytic Domain)"/>
    <property type="match status" value="1"/>
</dbReference>
<dbReference type="AlphaFoldDB" id="A0A4R4DQ51"/>
<protein>
    <recommendedName>
        <fullName evidence="6">Peptidase metallopeptidase domain-containing protein</fullName>
    </recommendedName>
</protein>
<evidence type="ECO:0000256" key="2">
    <source>
        <dbReference type="ARBA" id="ARBA00004613"/>
    </source>
</evidence>
<dbReference type="GO" id="GO:0005509">
    <property type="term" value="F:calcium ion binding"/>
    <property type="evidence" value="ECO:0007669"/>
    <property type="project" value="InterPro"/>
</dbReference>
<keyword evidence="5" id="KW-0677">Repeat</keyword>
<feature type="domain" description="Peptidase metallopeptidase" evidence="6">
    <location>
        <begin position="40"/>
        <end position="215"/>
    </location>
</feature>
<dbReference type="GO" id="GO:0008270">
    <property type="term" value="F:zinc ion binding"/>
    <property type="evidence" value="ECO:0007669"/>
    <property type="project" value="InterPro"/>
</dbReference>
<dbReference type="Proteomes" id="UP000295023">
    <property type="component" value="Unassembled WGS sequence"/>
</dbReference>
<dbReference type="InterPro" id="IPR001343">
    <property type="entry name" value="Hemolysn_Ca-bd"/>
</dbReference>
<proteinExistence type="inferred from homology"/>
<comment type="subcellular location">
    <subcellularLocation>
        <location evidence="2">Secreted</location>
    </subcellularLocation>
</comment>
<dbReference type="InterPro" id="IPR024079">
    <property type="entry name" value="MetalloPept_cat_dom_sf"/>
</dbReference>
<evidence type="ECO:0000256" key="4">
    <source>
        <dbReference type="ARBA" id="ARBA00022525"/>
    </source>
</evidence>
<organism evidence="7 8">
    <name type="scientific">Roseicella aquatilis</name>
    <dbReference type="NCBI Taxonomy" id="2527868"/>
    <lineage>
        <taxon>Bacteria</taxon>
        <taxon>Pseudomonadati</taxon>
        <taxon>Pseudomonadota</taxon>
        <taxon>Alphaproteobacteria</taxon>
        <taxon>Acetobacterales</taxon>
        <taxon>Roseomonadaceae</taxon>
        <taxon>Roseicella</taxon>
    </lineage>
</organism>
<dbReference type="GO" id="GO:0005615">
    <property type="term" value="C:extracellular space"/>
    <property type="evidence" value="ECO:0007669"/>
    <property type="project" value="InterPro"/>
</dbReference>
<dbReference type="GO" id="GO:0006508">
    <property type="term" value="P:proteolysis"/>
    <property type="evidence" value="ECO:0007669"/>
    <property type="project" value="InterPro"/>
</dbReference>
<dbReference type="InterPro" id="IPR006026">
    <property type="entry name" value="Peptidase_Metallo"/>
</dbReference>
<dbReference type="SMART" id="SM00235">
    <property type="entry name" value="ZnMc"/>
    <property type="match status" value="1"/>
</dbReference>
<comment type="similarity">
    <text evidence="3">Belongs to the peptidase M10B family.</text>
</comment>